<comment type="caution">
    <text evidence="3">The sequence shown here is derived from an EMBL/GenBank/DDBJ whole genome shotgun (WGS) entry which is preliminary data.</text>
</comment>
<dbReference type="InterPro" id="IPR036537">
    <property type="entry name" value="Adaptor_Cbl_N_dom_sf"/>
</dbReference>
<dbReference type="GO" id="GO:0005737">
    <property type="term" value="C:cytoplasm"/>
    <property type="evidence" value="ECO:0007669"/>
    <property type="project" value="TreeGrafter"/>
</dbReference>
<feature type="region of interest" description="Disordered" evidence="1">
    <location>
        <begin position="496"/>
        <end position="532"/>
    </location>
</feature>
<feature type="compositionally biased region" description="Basic and acidic residues" evidence="1">
    <location>
        <begin position="523"/>
        <end position="532"/>
    </location>
</feature>
<dbReference type="InterPro" id="IPR001245">
    <property type="entry name" value="Ser-Thr/Tyr_kinase_cat_dom"/>
</dbReference>
<evidence type="ECO:0000259" key="2">
    <source>
        <dbReference type="PROSITE" id="PS50011"/>
    </source>
</evidence>
<dbReference type="Gene3D" id="1.20.930.20">
    <property type="entry name" value="Adaptor protein Cbl, N-terminal domain"/>
    <property type="match status" value="1"/>
</dbReference>
<proteinExistence type="predicted"/>
<dbReference type="SMART" id="SM00671">
    <property type="entry name" value="SEL1"/>
    <property type="match status" value="2"/>
</dbReference>
<dbReference type="PANTHER" id="PTHR23257">
    <property type="entry name" value="SERINE-THREONINE PROTEIN KINASE"/>
    <property type="match status" value="1"/>
</dbReference>
<accession>A0A8H3MB66</accession>
<dbReference type="InterPro" id="IPR011990">
    <property type="entry name" value="TPR-like_helical_dom_sf"/>
</dbReference>
<protein>
    <submittedName>
        <fullName evidence="3">Kinase-like domain-containing protein</fullName>
    </submittedName>
</protein>
<dbReference type="InterPro" id="IPR006597">
    <property type="entry name" value="Sel1-like"/>
</dbReference>
<dbReference type="SUPFAM" id="SSF81901">
    <property type="entry name" value="HCP-like"/>
    <property type="match status" value="1"/>
</dbReference>
<dbReference type="GO" id="GO:0007166">
    <property type="term" value="P:cell surface receptor signaling pathway"/>
    <property type="evidence" value="ECO:0007669"/>
    <property type="project" value="InterPro"/>
</dbReference>
<dbReference type="Pfam" id="PF07714">
    <property type="entry name" value="PK_Tyr_Ser-Thr"/>
    <property type="match status" value="1"/>
</dbReference>
<evidence type="ECO:0000313" key="3">
    <source>
        <dbReference type="EMBL" id="GES99764.1"/>
    </source>
</evidence>
<dbReference type="Gene3D" id="1.25.40.10">
    <property type="entry name" value="Tetratricopeptide repeat domain"/>
    <property type="match status" value="1"/>
</dbReference>
<dbReference type="InterPro" id="IPR011009">
    <property type="entry name" value="Kinase-like_dom_sf"/>
</dbReference>
<evidence type="ECO:0000313" key="4">
    <source>
        <dbReference type="Proteomes" id="UP000615446"/>
    </source>
</evidence>
<keyword evidence="3" id="KW-0418">Kinase</keyword>
<dbReference type="EMBL" id="BLAL01000285">
    <property type="protein sequence ID" value="GES99764.1"/>
    <property type="molecule type" value="Genomic_DNA"/>
</dbReference>
<evidence type="ECO:0000256" key="1">
    <source>
        <dbReference type="SAM" id="MobiDB-lite"/>
    </source>
</evidence>
<dbReference type="InterPro" id="IPR059179">
    <property type="entry name" value="MLKL-like_MCAfunc"/>
</dbReference>
<organism evidence="3 4">
    <name type="scientific">Rhizophagus clarus</name>
    <dbReference type="NCBI Taxonomy" id="94130"/>
    <lineage>
        <taxon>Eukaryota</taxon>
        <taxon>Fungi</taxon>
        <taxon>Fungi incertae sedis</taxon>
        <taxon>Mucoromycota</taxon>
        <taxon>Glomeromycotina</taxon>
        <taxon>Glomeromycetes</taxon>
        <taxon>Glomerales</taxon>
        <taxon>Glomeraceae</taxon>
        <taxon>Rhizophagus</taxon>
    </lineage>
</organism>
<keyword evidence="3" id="KW-0808">Transferase</keyword>
<sequence length="702" mass="82459">MKEKQIDFKRTKNNDIYVNLQYLTKIHEVTLNISFMNIFDINVEEFMKPFIPLIKEAAISITIINYVYQSSQYNKKICNSLLDRAKLAEFVIDQLIRKRNENIKNFKNFAWYKSFIRLVDILTEIKVFSEKISQLHEIKRFLGVKNIEKRFEILITEYDNVMMELNFTVAITNEQQRQIDHENLKDDLSEIDEFFEKFDSIENNLETSIIYEEVLNMVENRKTAEVKDLGNNKLTEPRVLKDDDIRGYFKRKIYMNTIEVACVTFHDDEPLPYQNDLAAYIKATQSPNIIRFYGFAEFDGFKVMVSEWAEFGDLRNIYLRGGIIPLKLKLTYVLGVCRAIAYLNALGFYYKELRCSKVVVTAENIAKIKFSKQDRPILEVKIVRWCAPEAFRNGKFNQKSEIYSIGMLLWELIFERLPYENRDVIEIFNFVKNGGRETVQFDHNSSGMINIQNGLEKIIRKAWSHDPYARMSISKLFIDLDILIKSLEEIEDNHSEVNSNDFNNDNEVDNNINLKLENPDNNNKNEEHDYDSKSIQQKEIIPISSIYNGIKAHKAKNYEEAWKCFKMNAENQHPLGKYWLGYYLWEGKFVQKDKKAGFGLYKEAANDFIADAQYRYTFALVDKDIRSELIVDKKEVLKSLQLAAEYGSGQARFIIGNAYLKETFGYKKNLEMAILWYKRAALRNNEAAKEKLKELGIEFSHL</sequence>
<feature type="domain" description="Protein kinase" evidence="2">
    <location>
        <begin position="223"/>
        <end position="484"/>
    </location>
</feature>
<name>A0A8H3MB66_9GLOM</name>
<dbReference type="GO" id="GO:0005524">
    <property type="term" value="F:ATP binding"/>
    <property type="evidence" value="ECO:0007669"/>
    <property type="project" value="InterPro"/>
</dbReference>
<dbReference type="InterPro" id="IPR000719">
    <property type="entry name" value="Prot_kinase_dom"/>
</dbReference>
<dbReference type="Gene3D" id="1.10.510.10">
    <property type="entry name" value="Transferase(Phosphotransferase) domain 1"/>
    <property type="match status" value="1"/>
</dbReference>
<dbReference type="Proteomes" id="UP000615446">
    <property type="component" value="Unassembled WGS sequence"/>
</dbReference>
<dbReference type="SUPFAM" id="SSF56112">
    <property type="entry name" value="Protein kinase-like (PK-like)"/>
    <property type="match status" value="1"/>
</dbReference>
<dbReference type="AlphaFoldDB" id="A0A8H3MB66"/>
<dbReference type="GO" id="GO:0004672">
    <property type="term" value="F:protein kinase activity"/>
    <property type="evidence" value="ECO:0007669"/>
    <property type="project" value="InterPro"/>
</dbReference>
<gene>
    <name evidence="3" type="ORF">RCL2_002624800</name>
</gene>
<dbReference type="InterPro" id="IPR050167">
    <property type="entry name" value="Ser_Thr_protein_kinase"/>
</dbReference>
<dbReference type="OrthoDB" id="2314865at2759"/>
<dbReference type="CDD" id="cd21037">
    <property type="entry name" value="MLKL_NTD"/>
    <property type="match status" value="1"/>
</dbReference>
<reference evidence="3" key="1">
    <citation type="submission" date="2019-10" db="EMBL/GenBank/DDBJ databases">
        <title>Conservation and host-specific expression of non-tandemly repeated heterogenous ribosome RNA gene in arbuscular mycorrhizal fungi.</title>
        <authorList>
            <person name="Maeda T."/>
            <person name="Kobayashi Y."/>
            <person name="Nakagawa T."/>
            <person name="Ezawa T."/>
            <person name="Yamaguchi K."/>
            <person name="Bino T."/>
            <person name="Nishimoto Y."/>
            <person name="Shigenobu S."/>
            <person name="Kawaguchi M."/>
        </authorList>
    </citation>
    <scope>NUCLEOTIDE SEQUENCE</scope>
    <source>
        <strain evidence="3">HR1</strain>
    </source>
</reference>
<dbReference type="PROSITE" id="PS50011">
    <property type="entry name" value="PROTEIN_KINASE_DOM"/>
    <property type="match status" value="1"/>
</dbReference>
<feature type="compositionally biased region" description="Low complexity" evidence="1">
    <location>
        <begin position="496"/>
        <end position="513"/>
    </location>
</feature>